<name>A0A0F9TRV6_9ZZZZ</name>
<dbReference type="EMBL" id="LAZR01000275">
    <property type="protein sequence ID" value="KKN77692.1"/>
    <property type="molecule type" value="Genomic_DNA"/>
</dbReference>
<protein>
    <recommendedName>
        <fullName evidence="2">Bacteriophage Mu GpT domain-containing protein</fullName>
    </recommendedName>
</protein>
<dbReference type="AlphaFoldDB" id="A0A0F9TRV6"/>
<proteinExistence type="predicted"/>
<comment type="caution">
    <text evidence="1">The sequence shown here is derived from an EMBL/GenBank/DDBJ whole genome shotgun (WGS) entry which is preliminary data.</text>
</comment>
<organism evidence="1">
    <name type="scientific">marine sediment metagenome</name>
    <dbReference type="NCBI Taxonomy" id="412755"/>
    <lineage>
        <taxon>unclassified sequences</taxon>
        <taxon>metagenomes</taxon>
        <taxon>ecological metagenomes</taxon>
    </lineage>
</organism>
<dbReference type="SUPFAM" id="SSF56563">
    <property type="entry name" value="Major capsid protein gp5"/>
    <property type="match status" value="1"/>
</dbReference>
<reference evidence="1" key="1">
    <citation type="journal article" date="2015" name="Nature">
        <title>Complex archaea that bridge the gap between prokaryotes and eukaryotes.</title>
        <authorList>
            <person name="Spang A."/>
            <person name="Saw J.H."/>
            <person name="Jorgensen S.L."/>
            <person name="Zaremba-Niedzwiedzka K."/>
            <person name="Martijn J."/>
            <person name="Lind A.E."/>
            <person name="van Eijk R."/>
            <person name="Schleper C."/>
            <person name="Guy L."/>
            <person name="Ettema T.J."/>
        </authorList>
    </citation>
    <scope>NUCLEOTIDE SEQUENCE</scope>
</reference>
<sequence length="305" mass="33095">MGNKNVMGTNQAPHGVNIFLQQQALKTIDKFIVHARWGQDVSLPQNEGDTMKWIRWSALLAQTVPLTEGEDPNPILATRNDLTVKLEEFGAWMKLTSKLLMTGLKQTQAQLTERLAKQMALTIDTLCRDVISGTSSTTTASNGSGTATLPNKTDIDIITKTLFSAGIETVTNQVAAGTGQGTSPQLPAYIGIAHTEAMIRLQNVSGFLSIKNYGPNAVPLPMEWGQTGMVRWILTNNGFTSGSNYYAPIIGMDAFGNVKLKAGDNPLVQTPGTSPLKRWSTVGWSKWYAAKVLQDLAIHSLIHTV</sequence>
<accession>A0A0F9TRV6</accession>
<evidence type="ECO:0000313" key="1">
    <source>
        <dbReference type="EMBL" id="KKN77692.1"/>
    </source>
</evidence>
<dbReference type="NCBIfam" id="TIGR04387">
    <property type="entry name" value="capsid_maj_N4"/>
    <property type="match status" value="1"/>
</dbReference>
<gene>
    <name evidence="1" type="ORF">LCGC14_0358180</name>
</gene>
<evidence type="ECO:0008006" key="2">
    <source>
        <dbReference type="Google" id="ProtNLM"/>
    </source>
</evidence>